<dbReference type="Proteomes" id="UP001501183">
    <property type="component" value="Unassembled WGS sequence"/>
</dbReference>
<keyword evidence="2 4" id="KW-0238">DNA-binding</keyword>
<dbReference type="EMBL" id="BAABFB010000022">
    <property type="protein sequence ID" value="GAA4474100.1"/>
    <property type="molecule type" value="Genomic_DNA"/>
</dbReference>
<dbReference type="PANTHER" id="PTHR47752">
    <property type="entry name" value="HTH-TYPE TRANSCRIPTIONAL REPRESSOR FABR"/>
    <property type="match status" value="1"/>
</dbReference>
<sequence length="210" mass="23467">MTAPESRAERKERTRAALLDGALDLLADRSLASLSLREVARTAGIVPTAFYRHFASMDELGVALVEDGMRMLRRMLREARRDGAARDARASLEILVRQVRANEGQFRFLSRERYGGVAEVRRAIASELRLFSSELSTDLGRIPALTQWSGADLDMAADLIVGVMMTTVVDLLETERRDEAAVVDRAERQLRLIMVGMAGWRPRPTEPAKQ</sequence>
<dbReference type="Pfam" id="PF00440">
    <property type="entry name" value="TetR_N"/>
    <property type="match status" value="1"/>
</dbReference>
<evidence type="ECO:0000259" key="5">
    <source>
        <dbReference type="PROSITE" id="PS50977"/>
    </source>
</evidence>
<dbReference type="InterPro" id="IPR050692">
    <property type="entry name" value="HTH_transcr_repressor_FabR"/>
</dbReference>
<feature type="DNA-binding region" description="H-T-H motif" evidence="4">
    <location>
        <begin position="35"/>
        <end position="54"/>
    </location>
</feature>
<keyword evidence="7" id="KW-1185">Reference proteome</keyword>
<keyword evidence="3" id="KW-0804">Transcription</keyword>
<gene>
    <name evidence="6" type="ORF">GCM10023094_09070</name>
</gene>
<evidence type="ECO:0000313" key="6">
    <source>
        <dbReference type="EMBL" id="GAA4474100.1"/>
    </source>
</evidence>
<dbReference type="InterPro" id="IPR009057">
    <property type="entry name" value="Homeodomain-like_sf"/>
</dbReference>
<dbReference type="InterPro" id="IPR001647">
    <property type="entry name" value="HTH_TetR"/>
</dbReference>
<organism evidence="6 7">
    <name type="scientific">Rhodococcus olei</name>
    <dbReference type="NCBI Taxonomy" id="2161675"/>
    <lineage>
        <taxon>Bacteria</taxon>
        <taxon>Bacillati</taxon>
        <taxon>Actinomycetota</taxon>
        <taxon>Actinomycetes</taxon>
        <taxon>Mycobacteriales</taxon>
        <taxon>Nocardiaceae</taxon>
        <taxon>Rhodococcus</taxon>
    </lineage>
</organism>
<reference evidence="7" key="1">
    <citation type="journal article" date="2019" name="Int. J. Syst. Evol. Microbiol.">
        <title>The Global Catalogue of Microorganisms (GCM) 10K type strain sequencing project: providing services to taxonomists for standard genome sequencing and annotation.</title>
        <authorList>
            <consortium name="The Broad Institute Genomics Platform"/>
            <consortium name="The Broad Institute Genome Sequencing Center for Infectious Disease"/>
            <person name="Wu L."/>
            <person name="Ma J."/>
        </authorList>
    </citation>
    <scope>NUCLEOTIDE SEQUENCE [LARGE SCALE GENOMIC DNA]</scope>
    <source>
        <strain evidence="7">JCM 32206</strain>
    </source>
</reference>
<evidence type="ECO:0000256" key="3">
    <source>
        <dbReference type="ARBA" id="ARBA00023163"/>
    </source>
</evidence>
<comment type="caution">
    <text evidence="6">The sequence shown here is derived from an EMBL/GenBank/DDBJ whole genome shotgun (WGS) entry which is preliminary data.</text>
</comment>
<dbReference type="PROSITE" id="PS50977">
    <property type="entry name" value="HTH_TETR_2"/>
    <property type="match status" value="1"/>
</dbReference>
<proteinExistence type="predicted"/>
<evidence type="ECO:0000256" key="4">
    <source>
        <dbReference type="PROSITE-ProRule" id="PRU00335"/>
    </source>
</evidence>
<evidence type="ECO:0000256" key="1">
    <source>
        <dbReference type="ARBA" id="ARBA00023015"/>
    </source>
</evidence>
<dbReference type="PANTHER" id="PTHR47752:SF1">
    <property type="entry name" value="HTH-TYPE TRANSCRIPTIONAL REPRESSOR FABR"/>
    <property type="match status" value="1"/>
</dbReference>
<evidence type="ECO:0000256" key="2">
    <source>
        <dbReference type="ARBA" id="ARBA00023125"/>
    </source>
</evidence>
<accession>A0ABP8NXN0</accession>
<dbReference type="Gene3D" id="1.10.357.10">
    <property type="entry name" value="Tetracycline Repressor, domain 2"/>
    <property type="match status" value="1"/>
</dbReference>
<dbReference type="InterPro" id="IPR054129">
    <property type="entry name" value="DesT_TetR_C"/>
</dbReference>
<dbReference type="Gene3D" id="1.10.10.60">
    <property type="entry name" value="Homeodomain-like"/>
    <property type="match status" value="1"/>
</dbReference>
<dbReference type="RefSeq" id="WP_345342570.1">
    <property type="nucleotide sequence ID" value="NZ_BAABFB010000022.1"/>
</dbReference>
<dbReference type="Pfam" id="PF21943">
    <property type="entry name" value="TetR_C_46"/>
    <property type="match status" value="1"/>
</dbReference>
<protein>
    <submittedName>
        <fullName evidence="6">TetR family transcriptional regulator</fullName>
    </submittedName>
</protein>
<dbReference type="SUPFAM" id="SSF46689">
    <property type="entry name" value="Homeodomain-like"/>
    <property type="match status" value="1"/>
</dbReference>
<dbReference type="PRINTS" id="PR00455">
    <property type="entry name" value="HTHTETR"/>
</dbReference>
<keyword evidence="1" id="KW-0805">Transcription regulation</keyword>
<name>A0ABP8NXN0_9NOCA</name>
<feature type="domain" description="HTH tetR-type" evidence="5">
    <location>
        <begin position="12"/>
        <end position="72"/>
    </location>
</feature>
<evidence type="ECO:0000313" key="7">
    <source>
        <dbReference type="Proteomes" id="UP001501183"/>
    </source>
</evidence>